<name>A0A6S7JZS0_PARCT</name>
<gene>
    <name evidence="2" type="ORF">PACLA_8A017230</name>
</gene>
<evidence type="ECO:0000313" key="2">
    <source>
        <dbReference type="EMBL" id="CAB4021762.1"/>
    </source>
</evidence>
<dbReference type="OrthoDB" id="342730at2759"/>
<dbReference type="AlphaFoldDB" id="A0A6S7JZS0"/>
<dbReference type="InterPro" id="IPR050952">
    <property type="entry name" value="TRIM-NHL_E3_ligases"/>
</dbReference>
<protein>
    <submittedName>
        <fullName evidence="2">E3 ubiquitin- ligase TRIM71-like</fullName>
    </submittedName>
</protein>
<dbReference type="Gene3D" id="2.60.40.10">
    <property type="entry name" value="Immunoglobulins"/>
    <property type="match status" value="1"/>
</dbReference>
<dbReference type="InterPro" id="IPR017868">
    <property type="entry name" value="Filamin/ABP280_repeat-like"/>
</dbReference>
<feature type="non-terminal residue" evidence="2">
    <location>
        <position position="147"/>
    </location>
</feature>
<dbReference type="Proteomes" id="UP001152795">
    <property type="component" value="Unassembled WGS sequence"/>
</dbReference>
<evidence type="ECO:0000313" key="3">
    <source>
        <dbReference type="Proteomes" id="UP001152795"/>
    </source>
</evidence>
<dbReference type="InterPro" id="IPR011042">
    <property type="entry name" value="6-blade_b-propeller_TolB-like"/>
</dbReference>
<dbReference type="PANTHER" id="PTHR24104:SF25">
    <property type="entry name" value="PROTEIN LIN-41"/>
    <property type="match status" value="1"/>
</dbReference>
<dbReference type="PROSITE" id="PS51125">
    <property type="entry name" value="NHL"/>
    <property type="match status" value="2"/>
</dbReference>
<accession>A0A6S7JZS0</accession>
<dbReference type="InterPro" id="IPR013783">
    <property type="entry name" value="Ig-like_fold"/>
</dbReference>
<dbReference type="PROSITE" id="PS50194">
    <property type="entry name" value="FILAMIN_REPEAT"/>
    <property type="match status" value="1"/>
</dbReference>
<sequence length="147" mass="16108">NGTYLVSYTPELNGKHEISVTIQDKPIKDSPCNVLVINCRGYNEVGSTLMEFACDQSGHIYVADCCNHRVQVFGTKGEFVHFFGAHGKRKGEFNCPTDVAVDTADGVTVCDNVNNRVRSSRMRVHFWANLAARGLGTVSSRAPGGWL</sequence>
<keyword evidence="1" id="KW-0677">Repeat</keyword>
<dbReference type="Pfam" id="PF01436">
    <property type="entry name" value="NHL"/>
    <property type="match status" value="2"/>
</dbReference>
<organism evidence="2 3">
    <name type="scientific">Paramuricea clavata</name>
    <name type="common">Red gorgonian</name>
    <name type="synonym">Violescent sea-whip</name>
    <dbReference type="NCBI Taxonomy" id="317549"/>
    <lineage>
        <taxon>Eukaryota</taxon>
        <taxon>Metazoa</taxon>
        <taxon>Cnidaria</taxon>
        <taxon>Anthozoa</taxon>
        <taxon>Octocorallia</taxon>
        <taxon>Malacalcyonacea</taxon>
        <taxon>Plexauridae</taxon>
        <taxon>Paramuricea</taxon>
    </lineage>
</organism>
<dbReference type="Pfam" id="PF00630">
    <property type="entry name" value="Filamin"/>
    <property type="match status" value="1"/>
</dbReference>
<reference evidence="2" key="1">
    <citation type="submission" date="2020-04" db="EMBL/GenBank/DDBJ databases">
        <authorList>
            <person name="Alioto T."/>
            <person name="Alioto T."/>
            <person name="Gomez Garrido J."/>
        </authorList>
    </citation>
    <scope>NUCLEOTIDE SEQUENCE</scope>
    <source>
        <strain evidence="2">A484AB</strain>
    </source>
</reference>
<dbReference type="EMBL" id="CACRXK020011606">
    <property type="protein sequence ID" value="CAB4021762.1"/>
    <property type="molecule type" value="Genomic_DNA"/>
</dbReference>
<evidence type="ECO:0000256" key="1">
    <source>
        <dbReference type="ARBA" id="ARBA00022737"/>
    </source>
</evidence>
<dbReference type="SUPFAM" id="SSF63829">
    <property type="entry name" value="Calcium-dependent phosphotriesterase"/>
    <property type="match status" value="1"/>
</dbReference>
<dbReference type="GO" id="GO:0008270">
    <property type="term" value="F:zinc ion binding"/>
    <property type="evidence" value="ECO:0007669"/>
    <property type="project" value="UniProtKB-KW"/>
</dbReference>
<dbReference type="Gene3D" id="2.120.10.30">
    <property type="entry name" value="TolB, C-terminal domain"/>
    <property type="match status" value="1"/>
</dbReference>
<proteinExistence type="predicted"/>
<dbReference type="InterPro" id="IPR014756">
    <property type="entry name" value="Ig_E-set"/>
</dbReference>
<comment type="caution">
    <text evidence="2">The sequence shown here is derived from an EMBL/GenBank/DDBJ whole genome shotgun (WGS) entry which is preliminary data.</text>
</comment>
<dbReference type="GO" id="GO:0016874">
    <property type="term" value="F:ligase activity"/>
    <property type="evidence" value="ECO:0007669"/>
    <property type="project" value="UniProtKB-KW"/>
</dbReference>
<keyword evidence="2" id="KW-0436">Ligase</keyword>
<dbReference type="PANTHER" id="PTHR24104">
    <property type="entry name" value="E3 UBIQUITIN-PROTEIN LIGASE NHLRC1-RELATED"/>
    <property type="match status" value="1"/>
</dbReference>
<keyword evidence="3" id="KW-1185">Reference proteome</keyword>
<dbReference type="InterPro" id="IPR001258">
    <property type="entry name" value="NHL_repeat"/>
</dbReference>
<dbReference type="SUPFAM" id="SSF81296">
    <property type="entry name" value="E set domains"/>
    <property type="match status" value="1"/>
</dbReference>